<evidence type="ECO:0000313" key="11">
    <source>
        <dbReference type="Proteomes" id="UP000571950"/>
    </source>
</evidence>
<dbReference type="EMBL" id="JACIDT010000005">
    <property type="protein sequence ID" value="MBB3925996.1"/>
    <property type="molecule type" value="Genomic_DNA"/>
</dbReference>
<evidence type="ECO:0000256" key="5">
    <source>
        <dbReference type="ARBA" id="ARBA00022964"/>
    </source>
</evidence>
<gene>
    <name evidence="10" type="ORF">GGR43_001711</name>
</gene>
<dbReference type="Pfam" id="PF00903">
    <property type="entry name" value="Glyoxalase"/>
    <property type="match status" value="1"/>
</dbReference>
<evidence type="ECO:0000256" key="6">
    <source>
        <dbReference type="ARBA" id="ARBA00023002"/>
    </source>
</evidence>
<dbReference type="GO" id="GO:0051213">
    <property type="term" value="F:dioxygenase activity"/>
    <property type="evidence" value="ECO:0007669"/>
    <property type="project" value="UniProtKB-KW"/>
</dbReference>
<dbReference type="InterPro" id="IPR004360">
    <property type="entry name" value="Glyas_Fos-R_dOase_dom"/>
</dbReference>
<sequence>MSLRLAYVGVEASRLDDWQEFSDLAGLQAVPSRDALFLRMDEKARRFIITEGKADDHAFSGFEAESVEEFDRTLERLKREGIPFAHGDEAGAELRAVDRYVLFRDPEGLQHEIAYGCRDADTPFAPKVENRGYVTGAEGLGHIAINCKDYAACEAFMTTALGAGLSDHIFSDFGQSTVQVSFLHLNPRHHSIAYAQFPFETSRKIDHIMIEAMELTDVLKAQARMMDRNIPITISLGEHPNDHAVSFYCTTPSGFRLEIAANCIKVTPGEWEATVYDYFSMWGHRVSA</sequence>
<dbReference type="InterPro" id="IPR029068">
    <property type="entry name" value="Glyas_Bleomycin-R_OHBP_Dase"/>
</dbReference>
<dbReference type="Pfam" id="PF22632">
    <property type="entry name" value="BphC_D1"/>
    <property type="match status" value="1"/>
</dbReference>
<keyword evidence="5 8" id="KW-0223">Dioxygenase</keyword>
<keyword evidence="7 8" id="KW-0408">Iron</keyword>
<dbReference type="InterPro" id="IPR037523">
    <property type="entry name" value="VOC_core"/>
</dbReference>
<dbReference type="Gene3D" id="3.10.180.10">
    <property type="entry name" value="2,3-Dihydroxybiphenyl 1,2-Dioxygenase, domain 1"/>
    <property type="match status" value="2"/>
</dbReference>
<dbReference type="SUPFAM" id="SSF54593">
    <property type="entry name" value="Glyoxalase/Bleomycin resistance protein/Dihydroxybiphenyl dioxygenase"/>
    <property type="match status" value="2"/>
</dbReference>
<evidence type="ECO:0000256" key="8">
    <source>
        <dbReference type="RuleBase" id="RU000683"/>
    </source>
</evidence>
<comment type="caution">
    <text evidence="10">The sequence shown here is derived from an EMBL/GenBank/DDBJ whole genome shotgun (WGS) entry which is preliminary data.</text>
</comment>
<dbReference type="PROSITE" id="PS51819">
    <property type="entry name" value="VOC"/>
    <property type="match status" value="2"/>
</dbReference>
<dbReference type="Proteomes" id="UP000571950">
    <property type="component" value="Unassembled WGS sequence"/>
</dbReference>
<comment type="cofactor">
    <cofactor evidence="1 8">
        <name>Fe(2+)</name>
        <dbReference type="ChEBI" id="CHEBI:29033"/>
    </cofactor>
</comment>
<dbReference type="CDD" id="cd07252">
    <property type="entry name" value="BphC1-RGP6_N_like"/>
    <property type="match status" value="1"/>
</dbReference>
<dbReference type="AlphaFoldDB" id="A0A7W6BFG1"/>
<comment type="similarity">
    <text evidence="2 8">Belongs to the extradiol ring-cleavage dioxygenase family.</text>
</comment>
<dbReference type="PROSITE" id="PS00082">
    <property type="entry name" value="EXTRADIOL_DIOXYGENAS"/>
    <property type="match status" value="1"/>
</dbReference>
<organism evidence="10 11">
    <name type="scientific">Sphingobium jiangsuense</name>
    <dbReference type="NCBI Taxonomy" id="870476"/>
    <lineage>
        <taxon>Bacteria</taxon>
        <taxon>Pseudomonadati</taxon>
        <taxon>Pseudomonadota</taxon>
        <taxon>Alphaproteobacteria</taxon>
        <taxon>Sphingomonadales</taxon>
        <taxon>Sphingomonadaceae</taxon>
        <taxon>Sphingobium</taxon>
    </lineage>
</organism>
<protein>
    <submittedName>
        <fullName evidence="10">2,3-dihydroxybiphenyl 1,2-dioxygenase</fullName>
    </submittedName>
</protein>
<evidence type="ECO:0000259" key="9">
    <source>
        <dbReference type="PROSITE" id="PS51819"/>
    </source>
</evidence>
<keyword evidence="11" id="KW-1185">Reference proteome</keyword>
<keyword evidence="6 8" id="KW-0560">Oxidoreductase</keyword>
<name>A0A7W6BFG1_9SPHN</name>
<evidence type="ECO:0000256" key="1">
    <source>
        <dbReference type="ARBA" id="ARBA00001954"/>
    </source>
</evidence>
<evidence type="ECO:0000313" key="10">
    <source>
        <dbReference type="EMBL" id="MBB3925996.1"/>
    </source>
</evidence>
<evidence type="ECO:0000256" key="7">
    <source>
        <dbReference type="ARBA" id="ARBA00023004"/>
    </source>
</evidence>
<feature type="domain" description="VOC" evidence="9">
    <location>
        <begin position="4"/>
        <end position="116"/>
    </location>
</feature>
<dbReference type="InterPro" id="IPR000486">
    <property type="entry name" value="Xdiol_ring_cleave_dOase_1/2"/>
</dbReference>
<dbReference type="RefSeq" id="WP_188071555.1">
    <property type="nucleotide sequence ID" value="NZ_BSPS01000004.1"/>
</dbReference>
<proteinExistence type="inferred from homology"/>
<evidence type="ECO:0000256" key="2">
    <source>
        <dbReference type="ARBA" id="ARBA00008784"/>
    </source>
</evidence>
<keyword evidence="4 8" id="KW-0058">Aromatic hydrocarbons catabolism</keyword>
<keyword evidence="3" id="KW-0479">Metal-binding</keyword>
<evidence type="ECO:0000256" key="3">
    <source>
        <dbReference type="ARBA" id="ARBA00022723"/>
    </source>
</evidence>
<dbReference type="GO" id="GO:0008198">
    <property type="term" value="F:ferrous iron binding"/>
    <property type="evidence" value="ECO:0007669"/>
    <property type="project" value="InterPro"/>
</dbReference>
<reference evidence="10 11" key="1">
    <citation type="submission" date="2020-08" db="EMBL/GenBank/DDBJ databases">
        <title>Genomic Encyclopedia of Type Strains, Phase IV (KMG-IV): sequencing the most valuable type-strain genomes for metagenomic binning, comparative biology and taxonomic classification.</title>
        <authorList>
            <person name="Goeker M."/>
        </authorList>
    </citation>
    <scope>NUCLEOTIDE SEQUENCE [LARGE SCALE GENOMIC DNA]</scope>
    <source>
        <strain evidence="10 11">DSM 26189</strain>
    </source>
</reference>
<feature type="domain" description="VOC" evidence="9">
    <location>
        <begin position="139"/>
        <end position="262"/>
    </location>
</feature>
<accession>A0A7W6BFG1</accession>
<evidence type="ECO:0000256" key="4">
    <source>
        <dbReference type="ARBA" id="ARBA00022797"/>
    </source>
</evidence>